<feature type="chain" id="PRO_5003036056" description="Glycoside hydrolase family 42 N-terminal domain-containing protein" evidence="1">
    <location>
        <begin position="23"/>
        <end position="898"/>
    </location>
</feature>
<proteinExistence type="predicted"/>
<gene>
    <name evidence="2" type="ordered locus">Psta_0650</name>
</gene>
<evidence type="ECO:0008006" key="4">
    <source>
        <dbReference type="Google" id="ProtNLM"/>
    </source>
</evidence>
<dbReference type="STRING" id="530564.Psta_0650"/>
<dbReference type="EMBL" id="CP001848">
    <property type="protein sequence ID" value="ADB15336.1"/>
    <property type="molecule type" value="Genomic_DNA"/>
</dbReference>
<dbReference type="HOGENOM" id="CLU_304395_0_0_0"/>
<organism evidence="2 3">
    <name type="scientific">Pirellula staleyi (strain ATCC 27377 / DSM 6068 / ICPB 4128)</name>
    <name type="common">Pirella staleyi</name>
    <dbReference type="NCBI Taxonomy" id="530564"/>
    <lineage>
        <taxon>Bacteria</taxon>
        <taxon>Pseudomonadati</taxon>
        <taxon>Planctomycetota</taxon>
        <taxon>Planctomycetia</taxon>
        <taxon>Pirellulales</taxon>
        <taxon>Pirellulaceae</taxon>
        <taxon>Pirellula</taxon>
    </lineage>
</organism>
<dbReference type="KEGG" id="psl:Psta_0650"/>
<evidence type="ECO:0000313" key="2">
    <source>
        <dbReference type="EMBL" id="ADB15336.1"/>
    </source>
</evidence>
<evidence type="ECO:0000313" key="3">
    <source>
        <dbReference type="Proteomes" id="UP000001887"/>
    </source>
</evidence>
<keyword evidence="1" id="KW-0732">Signal</keyword>
<dbReference type="Proteomes" id="UP000001887">
    <property type="component" value="Chromosome"/>
</dbReference>
<dbReference type="eggNOG" id="COG1470">
    <property type="taxonomic scope" value="Bacteria"/>
</dbReference>
<accession>D2R577</accession>
<name>D2R577_PIRSD</name>
<dbReference type="OrthoDB" id="220736at2"/>
<keyword evidence="3" id="KW-1185">Reference proteome</keyword>
<dbReference type="Gene3D" id="2.60.120.260">
    <property type="entry name" value="Galactose-binding domain-like"/>
    <property type="match status" value="1"/>
</dbReference>
<feature type="signal peptide" evidence="1">
    <location>
        <begin position="1"/>
        <end position="22"/>
    </location>
</feature>
<reference evidence="2 3" key="1">
    <citation type="journal article" date="2009" name="Stand. Genomic Sci.">
        <title>Complete genome sequence of Pirellula staleyi type strain (ATCC 27377).</title>
        <authorList>
            <person name="Clum A."/>
            <person name="Tindall B.J."/>
            <person name="Sikorski J."/>
            <person name="Ivanova N."/>
            <person name="Mavrommatis K."/>
            <person name="Lucas S."/>
            <person name="Glavina del Rio T."/>
            <person name="Nolan M."/>
            <person name="Chen F."/>
            <person name="Tice H."/>
            <person name="Pitluck S."/>
            <person name="Cheng J.F."/>
            <person name="Chertkov O."/>
            <person name="Brettin T."/>
            <person name="Han C."/>
            <person name="Detter J.C."/>
            <person name="Kuske C."/>
            <person name="Bruce D."/>
            <person name="Goodwin L."/>
            <person name="Ovchinikova G."/>
            <person name="Pati A."/>
            <person name="Mikhailova N."/>
            <person name="Chen A."/>
            <person name="Palaniappan K."/>
            <person name="Land M."/>
            <person name="Hauser L."/>
            <person name="Chang Y.J."/>
            <person name="Jeffries C.D."/>
            <person name="Chain P."/>
            <person name="Rohde M."/>
            <person name="Goker M."/>
            <person name="Bristow J."/>
            <person name="Eisen J.A."/>
            <person name="Markowitz V."/>
            <person name="Hugenholtz P."/>
            <person name="Kyrpides N.C."/>
            <person name="Klenk H.P."/>
            <person name="Lapidus A."/>
        </authorList>
    </citation>
    <scope>NUCLEOTIDE SEQUENCE [LARGE SCALE GENOMIC DNA]</scope>
    <source>
        <strain evidence="3">ATCC 27377 / DSM 6068 / ICPB 4128</strain>
    </source>
</reference>
<dbReference type="AlphaFoldDB" id="D2R577"/>
<protein>
    <recommendedName>
        <fullName evidence="4">Glycoside hydrolase family 42 N-terminal domain-containing protein</fullName>
    </recommendedName>
</protein>
<evidence type="ECO:0000256" key="1">
    <source>
        <dbReference type="SAM" id="SignalP"/>
    </source>
</evidence>
<sequence precursor="true">MKPHITILPLILATFCILGSEAAEIVSTTEWPAAAVVLSCDFENPTDINRDQWPDRWTRRRGRGYPEYVKVQIVDDPDAPRARRVLEMQLNGGGAAISTPITPISPQYSFVATANLQTRGLARDVAFISLSLLDAEGQLLETHKSPELSGDTTWQRVQIGPIAPATNRAVKAVLTLHLIPSELREDLTGSAWFDDVTLIRLPRMTLHPTTTAGLFTQPRDAEVQCDVSGIDDPRPELVFELMDHEGKVLSTSSQTLNLGAQWPGISATKPLASETSLTTTSGKQLEGLAGSTRFRPMVTDVGFYSVRVQLRSRGVTLLTERTSFVVLRETTFASDGQFGWSLPDADTQLSMNDLATLLSHSGLHWAKFPVWGETAKSERIDRVSWFAERLSIQNIDLIGVLDQPPKELREVFREKGPLPVASVFIEPELWHPVVDPVMTRLSLKVRYWQLGSDSDTSFVGFPEAATKLTEIKEHLQRFGQEVKLGVCWKWMNEVPPAATPPWSFLSYGGEPSLTPAEIEAYLKIPPRTAQEEAQQKFARWVQLRPLPKSDYPMQTRACDLVWRMLATRIGGAEMAFVPEPFDDQCGLLHRDATPTELYLPWRTTSSAISGAEYLGSLTLPGGSENHVFSRDGEAVMMIWNHTPTTELIELGENLRQIDLWGREIKLERQSVDGRDQHQVLVGPVPTFVTGIVDPIARWQIGLSFTSPRVASTFGREQTIEFTVKNPFPRGVGGEVTLIPPASWETDPRAKRFKLASDDQLSEKMTIALKPDASSGDQPLALEFLLTVDKVYKFRVYRSLSLGLADVKLELSTRLRSDGMLVVEQHMTNLSEKSVNFECTLFPPGRRREIRQVIDQAPGRSTLTFLLPDGKDLVGKTLWLRAEEIGGDRILNSTTTAEP</sequence>